<comment type="caution">
    <text evidence="2">The sequence shown here is derived from an EMBL/GenBank/DDBJ whole genome shotgun (WGS) entry which is preliminary data.</text>
</comment>
<dbReference type="EMBL" id="JAZDRO010000005">
    <property type="protein sequence ID" value="MEE2567420.1"/>
    <property type="molecule type" value="Genomic_DNA"/>
</dbReference>
<dbReference type="Proteomes" id="UP001310692">
    <property type="component" value="Unassembled WGS sequence"/>
</dbReference>
<proteinExistence type="predicted"/>
<dbReference type="RefSeq" id="WP_330196981.1">
    <property type="nucleotide sequence ID" value="NZ_JAZDRO010000005.1"/>
</dbReference>
<dbReference type="PANTHER" id="PTHR37691">
    <property type="entry name" value="BLR3518 PROTEIN"/>
    <property type="match status" value="1"/>
</dbReference>
<dbReference type="Pfam" id="PF02635">
    <property type="entry name" value="DsrE"/>
    <property type="match status" value="1"/>
</dbReference>
<organism evidence="2 3">
    <name type="scientific">Hyphobacterium marinum</name>
    <dbReference type="NCBI Taxonomy" id="3116574"/>
    <lineage>
        <taxon>Bacteria</taxon>
        <taxon>Pseudomonadati</taxon>
        <taxon>Pseudomonadota</taxon>
        <taxon>Alphaproteobacteria</taxon>
        <taxon>Maricaulales</taxon>
        <taxon>Maricaulaceae</taxon>
        <taxon>Hyphobacterium</taxon>
    </lineage>
</organism>
<feature type="signal peptide" evidence="1">
    <location>
        <begin position="1"/>
        <end position="19"/>
    </location>
</feature>
<protein>
    <submittedName>
        <fullName evidence="2">DsrE family protein</fullName>
    </submittedName>
</protein>
<keyword evidence="1" id="KW-0732">Signal</keyword>
<feature type="chain" id="PRO_5046709160" evidence="1">
    <location>
        <begin position="20"/>
        <end position="177"/>
    </location>
</feature>
<evidence type="ECO:0000313" key="3">
    <source>
        <dbReference type="Proteomes" id="UP001310692"/>
    </source>
</evidence>
<reference evidence="2 3" key="1">
    <citation type="submission" date="2024-01" db="EMBL/GenBank/DDBJ databases">
        <title>Hyphobacterium bacterium isolated from marine sediment.</title>
        <authorList>
            <person name="Zhao S."/>
        </authorList>
    </citation>
    <scope>NUCLEOTIDE SEQUENCE [LARGE SCALE GENOMIC DNA]</scope>
    <source>
        <strain evidence="2 3">Y60-23</strain>
    </source>
</reference>
<evidence type="ECO:0000313" key="2">
    <source>
        <dbReference type="EMBL" id="MEE2567420.1"/>
    </source>
</evidence>
<dbReference type="PANTHER" id="PTHR37691:SF1">
    <property type="entry name" value="BLR3518 PROTEIN"/>
    <property type="match status" value="1"/>
</dbReference>
<accession>A0ABU7M2B8</accession>
<sequence length="177" mass="18259">MRLFATAALATVLTAPALAGPDAFHPGSLIPEFGNVAAVDTTVDVPETLRLSFDTATEAEPGELHRTLTSAARFLNMHAEAGVDPANINLAVVVHGRAVRDVANADVYGAAHDGAENANEALIAALVAQGVRIYVCGQSAAYYDVGTGDLQPGVDMALSAMTAHAMLQAEGYAINPF</sequence>
<evidence type="ECO:0000256" key="1">
    <source>
        <dbReference type="SAM" id="SignalP"/>
    </source>
</evidence>
<dbReference type="InterPro" id="IPR003787">
    <property type="entry name" value="Sulphur_relay_DsrE/F-like"/>
</dbReference>
<dbReference type="SUPFAM" id="SSF75169">
    <property type="entry name" value="DsrEFH-like"/>
    <property type="match status" value="1"/>
</dbReference>
<dbReference type="InterPro" id="IPR027396">
    <property type="entry name" value="DsrEFH-like"/>
</dbReference>
<keyword evidence="3" id="KW-1185">Reference proteome</keyword>
<gene>
    <name evidence="2" type="ORF">V0U35_12100</name>
</gene>
<dbReference type="Gene3D" id="3.40.1260.10">
    <property type="entry name" value="DsrEFH-like"/>
    <property type="match status" value="1"/>
</dbReference>
<name>A0ABU7M2B8_9PROT</name>